<reference evidence="1" key="1">
    <citation type="submission" date="2024-06" db="EMBL/GenBank/DDBJ databases">
        <title>A Novel Isolate, Dehalogenimonas sp. Strain 4OHTPN, Dechlorinates Aromatic 4 Hydroxy chlorothalonil by a Novel Reductive Dehalogenase.</title>
        <authorList>
            <person name="Liu G."/>
        </authorList>
    </citation>
    <scope>NUCLEOTIDE SEQUENCE</scope>
    <source>
        <strain evidence="1">4OHTPN</strain>
    </source>
</reference>
<sequence length="137" mass="14683">MMKIWLKLVVPALLLAAVAAGCGGLSPALGEKFTLKTGQSAVIEGEDLKIRFDAVESDSRCPSDVVCVRAGEAVIKVTATHAGQSSALTMVEEGLTSGLNVVDYKNYHIEFRLTPYPVSTVELKQGDYRLELKVAKS</sequence>
<evidence type="ECO:0000313" key="1">
    <source>
        <dbReference type="EMBL" id="XCH33504.1"/>
    </source>
</evidence>
<dbReference type="AlphaFoldDB" id="A0AAU8GAU4"/>
<proteinExistence type="predicted"/>
<dbReference type="EMBL" id="CP159307">
    <property type="protein sequence ID" value="XCH33504.1"/>
    <property type="molecule type" value="Genomic_DNA"/>
</dbReference>
<accession>A0AAU8GAU4</accession>
<evidence type="ECO:0008006" key="2">
    <source>
        <dbReference type="Google" id="ProtNLM"/>
    </source>
</evidence>
<dbReference type="PROSITE" id="PS51257">
    <property type="entry name" value="PROKAR_LIPOPROTEIN"/>
    <property type="match status" value="1"/>
</dbReference>
<dbReference type="RefSeq" id="WP_353714736.1">
    <property type="nucleotide sequence ID" value="NZ_CP159307.1"/>
</dbReference>
<name>A0AAU8GAU4_9CHLR</name>
<organism evidence="1">
    <name type="scientific">Dehalogenimonas sp. 4OHTPN</name>
    <dbReference type="NCBI Taxonomy" id="3166643"/>
    <lineage>
        <taxon>Bacteria</taxon>
        <taxon>Bacillati</taxon>
        <taxon>Chloroflexota</taxon>
        <taxon>Dehalococcoidia</taxon>
        <taxon>Dehalococcoidales</taxon>
        <taxon>Dehalococcoidaceae</taxon>
        <taxon>Dehalogenimonas</taxon>
    </lineage>
</organism>
<gene>
    <name evidence="1" type="ORF">ABV300_01120</name>
</gene>
<protein>
    <recommendedName>
        <fullName evidence="2">Lipoprotein</fullName>
    </recommendedName>
</protein>